<reference evidence="4 5" key="1">
    <citation type="journal article" date="2016" name="Biochim. Biophys. Acta">
        <title>Characterization of red-shifted phycobilisomes isolated from the chlorophyll f-containing cyanobacterium Halomicronema hongdechloris.</title>
        <authorList>
            <person name="Li Y."/>
            <person name="Lin Y."/>
            <person name="Garvey C.J."/>
            <person name="Birch D."/>
            <person name="Corkery R.W."/>
            <person name="Loughlin P.C."/>
            <person name="Scheer H."/>
            <person name="Willows R.D."/>
            <person name="Chen M."/>
        </authorList>
    </citation>
    <scope>NUCLEOTIDE SEQUENCE [LARGE SCALE GENOMIC DNA]</scope>
    <source>
        <strain evidence="4 5">C2206</strain>
    </source>
</reference>
<gene>
    <name evidence="4" type="ORF">XM38_021480</name>
</gene>
<dbReference type="Pfam" id="PF12469">
    <property type="entry name" value="Cmr2_N"/>
    <property type="match status" value="1"/>
</dbReference>
<evidence type="ECO:0000313" key="4">
    <source>
        <dbReference type="EMBL" id="ASC71196.1"/>
    </source>
</evidence>
<feature type="domain" description="GGDEF" evidence="3">
    <location>
        <begin position="265"/>
        <end position="403"/>
    </location>
</feature>
<accession>A0A1Z3HLP7</accession>
<dbReference type="KEGG" id="hhg:XM38_021480"/>
<sequence>MTETIYTAISFAPVQGFIEKSRKLRDLYGASGLLSYLAKQLVEAKPENCSVISPASVNLQQGMPNRILIRGDYPRNLAQQTLLQSWQKILDDSRNWVERRLQSTFPPDSYHWQEVWDKWGRYHWEVFWGHGNSIQAAMDDLETRKLRRDWVAVNWVGESSSLSGVDAIAWPGLGAFNSDPGWPIATAEKQQLDSFYQVLDKSLSHPGTGEDDTTGRFLASNERLSVPELVKRLVTWPQLAKKLGITELESGFTDIHRNTRDGKGQWTGWFMGDGDKVGDHLKEIAKSGDQAIADFSQAMRQWGKTFSQSMPKQKGRVIYAGGDDFLGVLYGQSPDHPLAPKAALEWLMGLNAQWQQHGYDLTVSVGFVWVSPHVPQRDVLQHCRQAQKRSKRLGRDRVTIRIVFNSGQSVQWTCRWQDLGVLTGYCDRNGKRWDETPNWVHLLTDWQHLKARHAIPVKASEEHIDQQIAIEFFEIYFPGYKQYLLNHSQDILGNDDNPRAMIDWIEGAIQVGWYLGSA</sequence>
<evidence type="ECO:0000256" key="1">
    <source>
        <dbReference type="ARBA" id="ARBA00022741"/>
    </source>
</evidence>
<dbReference type="Proteomes" id="UP000191901">
    <property type="component" value="Chromosome"/>
</dbReference>
<dbReference type="AlphaFoldDB" id="A0A1Z3HLP7"/>
<evidence type="ECO:0000313" key="5">
    <source>
        <dbReference type="Proteomes" id="UP000191901"/>
    </source>
</evidence>
<dbReference type="InterPro" id="IPR043128">
    <property type="entry name" value="Rev_trsase/Diguanyl_cyclase"/>
</dbReference>
<dbReference type="EMBL" id="CP021983">
    <property type="protein sequence ID" value="ASC71196.1"/>
    <property type="molecule type" value="Genomic_DNA"/>
</dbReference>
<dbReference type="RefSeq" id="WP_088429750.1">
    <property type="nucleotide sequence ID" value="NZ_CP021983.2"/>
</dbReference>
<proteinExistence type="predicted"/>
<dbReference type="OrthoDB" id="9758700at2"/>
<evidence type="ECO:0000256" key="2">
    <source>
        <dbReference type="ARBA" id="ARBA00023118"/>
    </source>
</evidence>
<dbReference type="InterPro" id="IPR029787">
    <property type="entry name" value="Nucleotide_cyclase"/>
</dbReference>
<dbReference type="InterPro" id="IPR054767">
    <property type="entry name" value="Cas10-Cmr2_palm2"/>
</dbReference>
<organism evidence="4 5">
    <name type="scientific">Halomicronema hongdechloris C2206</name>
    <dbReference type="NCBI Taxonomy" id="1641165"/>
    <lineage>
        <taxon>Bacteria</taxon>
        <taxon>Bacillati</taxon>
        <taxon>Cyanobacteriota</taxon>
        <taxon>Cyanophyceae</taxon>
        <taxon>Nodosilineales</taxon>
        <taxon>Nodosilineaceae</taxon>
        <taxon>Halomicronema</taxon>
    </lineage>
</organism>
<dbReference type="Pfam" id="PF22335">
    <property type="entry name" value="Cas10-Cmr2_palm2"/>
    <property type="match status" value="1"/>
</dbReference>
<keyword evidence="5" id="KW-1185">Reference proteome</keyword>
<dbReference type="InterPro" id="IPR024615">
    <property type="entry name" value="CRISPR-assoc_Cmr2_N"/>
</dbReference>
<evidence type="ECO:0000259" key="3">
    <source>
        <dbReference type="PROSITE" id="PS50887"/>
    </source>
</evidence>
<protein>
    <recommendedName>
        <fullName evidence="3">GGDEF domain-containing protein</fullName>
    </recommendedName>
</protein>
<dbReference type="SUPFAM" id="SSF55073">
    <property type="entry name" value="Nucleotide cyclase"/>
    <property type="match status" value="1"/>
</dbReference>
<dbReference type="Gene3D" id="3.30.70.2220">
    <property type="entry name" value="CRISPR-Cas system, Cmr2 subunit, D1 domain, cysteine cluster"/>
    <property type="match status" value="1"/>
</dbReference>
<dbReference type="InterPro" id="IPR038242">
    <property type="entry name" value="Cmr2_N"/>
</dbReference>
<dbReference type="InterPro" id="IPR000160">
    <property type="entry name" value="GGDEF_dom"/>
</dbReference>
<dbReference type="STRING" id="1641165.XM38_24080"/>
<dbReference type="Gene3D" id="3.30.70.270">
    <property type="match status" value="1"/>
</dbReference>
<dbReference type="GO" id="GO:0051607">
    <property type="term" value="P:defense response to virus"/>
    <property type="evidence" value="ECO:0007669"/>
    <property type="project" value="UniProtKB-KW"/>
</dbReference>
<keyword evidence="2" id="KW-0051">Antiviral defense</keyword>
<name>A0A1Z3HLP7_9CYAN</name>
<dbReference type="PROSITE" id="PS50887">
    <property type="entry name" value="GGDEF"/>
    <property type="match status" value="1"/>
</dbReference>
<dbReference type="GO" id="GO:0000166">
    <property type="term" value="F:nucleotide binding"/>
    <property type="evidence" value="ECO:0007669"/>
    <property type="project" value="UniProtKB-KW"/>
</dbReference>
<keyword evidence="1" id="KW-0547">Nucleotide-binding</keyword>